<name>A0A5N7ANQ6_9EURO</name>
<keyword evidence="2" id="KW-1185">Reference proteome</keyword>
<accession>A0A5N7ANQ6</accession>
<protein>
    <submittedName>
        <fullName evidence="1">Uncharacterized protein</fullName>
    </submittedName>
</protein>
<organism evidence="1 2">
    <name type="scientific">Aspergillus bertholletiae</name>
    <dbReference type="NCBI Taxonomy" id="1226010"/>
    <lineage>
        <taxon>Eukaryota</taxon>
        <taxon>Fungi</taxon>
        <taxon>Dikarya</taxon>
        <taxon>Ascomycota</taxon>
        <taxon>Pezizomycotina</taxon>
        <taxon>Eurotiomycetes</taxon>
        <taxon>Eurotiomycetidae</taxon>
        <taxon>Eurotiales</taxon>
        <taxon>Aspergillaceae</taxon>
        <taxon>Aspergillus</taxon>
        <taxon>Aspergillus subgen. Circumdati</taxon>
    </lineage>
</organism>
<dbReference type="OrthoDB" id="4487982at2759"/>
<evidence type="ECO:0000313" key="1">
    <source>
        <dbReference type="EMBL" id="KAE8371343.1"/>
    </source>
</evidence>
<dbReference type="AlphaFoldDB" id="A0A5N7ANQ6"/>
<sequence length="269" mass="30052">MRALSTTSKLLYEATTPFSLGRLDILIDHTDVLSGIRIFFKYHGENGLAPYLRFVRELRFFVKDPILSHSSELQKLRDSSRTLGSSGQACGVFPKSFGHAARLILNGLVSGKLAAFVWEFPWLPGEVLGYNGYIPKFQPQLDAITLSTPPIGSTELKMCTPSYEQNVDGLVRLKCLRSLCWNGIHSRRQIKILNKCLQQNSNKLHTLRLCFSKQAHVDLSHITLGGKTSFPNLHTISLENISTSLVDSPNLQSLKVPGCADVSYLFHHQ</sequence>
<evidence type="ECO:0000313" key="2">
    <source>
        <dbReference type="Proteomes" id="UP000326198"/>
    </source>
</evidence>
<gene>
    <name evidence="1" type="ORF">BDV26DRAFT_134226</name>
</gene>
<dbReference type="Proteomes" id="UP000326198">
    <property type="component" value="Unassembled WGS sequence"/>
</dbReference>
<reference evidence="1 2" key="1">
    <citation type="submission" date="2019-04" db="EMBL/GenBank/DDBJ databases">
        <title>Friends and foes A comparative genomics studyof 23 Aspergillus species from section Flavi.</title>
        <authorList>
            <consortium name="DOE Joint Genome Institute"/>
            <person name="Kjaerbolling I."/>
            <person name="Vesth T."/>
            <person name="Frisvad J.C."/>
            <person name="Nybo J.L."/>
            <person name="Theobald S."/>
            <person name="Kildgaard S."/>
            <person name="Isbrandt T."/>
            <person name="Kuo A."/>
            <person name="Sato A."/>
            <person name="Lyhne E.K."/>
            <person name="Kogle M.E."/>
            <person name="Wiebenga A."/>
            <person name="Kun R.S."/>
            <person name="Lubbers R.J."/>
            <person name="Makela M.R."/>
            <person name="Barry K."/>
            <person name="Chovatia M."/>
            <person name="Clum A."/>
            <person name="Daum C."/>
            <person name="Haridas S."/>
            <person name="He G."/>
            <person name="LaButti K."/>
            <person name="Lipzen A."/>
            <person name="Mondo S."/>
            <person name="Riley R."/>
            <person name="Salamov A."/>
            <person name="Simmons B.A."/>
            <person name="Magnuson J.K."/>
            <person name="Henrissat B."/>
            <person name="Mortensen U.H."/>
            <person name="Larsen T.O."/>
            <person name="Devries R.P."/>
            <person name="Grigoriev I.V."/>
            <person name="Machida M."/>
            <person name="Baker S.E."/>
            <person name="Andersen M.R."/>
        </authorList>
    </citation>
    <scope>NUCLEOTIDE SEQUENCE [LARGE SCALE GENOMIC DNA]</scope>
    <source>
        <strain evidence="1 2">IBT 29228</strain>
    </source>
</reference>
<dbReference type="EMBL" id="ML736436">
    <property type="protein sequence ID" value="KAE8371343.1"/>
    <property type="molecule type" value="Genomic_DNA"/>
</dbReference>
<proteinExistence type="predicted"/>
<dbReference type="SUPFAM" id="SSF52047">
    <property type="entry name" value="RNI-like"/>
    <property type="match status" value="1"/>
</dbReference>